<evidence type="ECO:0000313" key="2">
    <source>
        <dbReference type="WBParaSite" id="nRc.2.0.1.t43146-RA"/>
    </source>
</evidence>
<dbReference type="Proteomes" id="UP000887565">
    <property type="component" value="Unplaced"/>
</dbReference>
<reference evidence="2" key="1">
    <citation type="submission" date="2022-11" db="UniProtKB">
        <authorList>
            <consortium name="WormBaseParasite"/>
        </authorList>
    </citation>
    <scope>IDENTIFICATION</scope>
</reference>
<organism evidence="1 2">
    <name type="scientific">Romanomermis culicivorax</name>
    <name type="common">Nematode worm</name>
    <dbReference type="NCBI Taxonomy" id="13658"/>
    <lineage>
        <taxon>Eukaryota</taxon>
        <taxon>Metazoa</taxon>
        <taxon>Ecdysozoa</taxon>
        <taxon>Nematoda</taxon>
        <taxon>Enoplea</taxon>
        <taxon>Dorylaimia</taxon>
        <taxon>Mermithida</taxon>
        <taxon>Mermithoidea</taxon>
        <taxon>Mermithidae</taxon>
        <taxon>Romanomermis</taxon>
    </lineage>
</organism>
<dbReference type="WBParaSite" id="nRc.2.0.1.t43146-RA">
    <property type="protein sequence ID" value="nRc.2.0.1.t43146-RA"/>
    <property type="gene ID" value="nRc.2.0.1.g43146"/>
</dbReference>
<evidence type="ECO:0000313" key="1">
    <source>
        <dbReference type="Proteomes" id="UP000887565"/>
    </source>
</evidence>
<protein>
    <submittedName>
        <fullName evidence="2">Uncharacterized protein</fullName>
    </submittedName>
</protein>
<proteinExistence type="predicted"/>
<dbReference type="AlphaFoldDB" id="A0A915KWG3"/>
<sequence>MVYIYSRSFLYFIYEGASSTKDNFLTILTILITTKFQSPVLKDYLFVHLETKNAQIFRNLKEDCCKFVGSFAFQSGLTLWANNTLCHFQELTVKTSEQCGDIQQRLIQKAPAYVTYVLCKKPSSTVTTPSTQKSKKPQQQSTFATCNHNFQREIRSATRPLDFFAVVIYGWNNNLIGMDFFQINEVVVDYNQLYILVSLVKFGTSGTSLFKFGASAKRLADPLLGCSLFPVLCIIVKKMVETRMVVVQSSDGRYLIRFQQALHQTDQNQTGVCITLRRKRLDLLLQDNYLVVGYFHNLFVVSSDVRRIYEYEKISGYPAGTQQISW</sequence>
<accession>A0A915KWG3</accession>
<name>A0A915KWG3_ROMCU</name>
<keyword evidence="1" id="KW-1185">Reference proteome</keyword>